<keyword evidence="1" id="KW-0436">Ligase</keyword>
<dbReference type="GeneID" id="51864047"/>
<organism evidence="7 8">
    <name type="scientific">Streptomyces venezuelae (strain ATCC 10712 / CBS 650.69 / DSM 40230 / JCM 4526 / NBRC 13096 / PD 04745)</name>
    <dbReference type="NCBI Taxonomy" id="953739"/>
    <lineage>
        <taxon>Bacteria</taxon>
        <taxon>Bacillati</taxon>
        <taxon>Actinomycetota</taxon>
        <taxon>Actinomycetes</taxon>
        <taxon>Kitasatosporales</taxon>
        <taxon>Streptomycetaceae</taxon>
        <taxon>Streptomyces</taxon>
    </lineage>
</organism>
<gene>
    <name evidence="7" type="ordered locus">SVEN_3486</name>
</gene>
<dbReference type="PROSITE" id="PS50975">
    <property type="entry name" value="ATP_GRASP"/>
    <property type="match status" value="1"/>
</dbReference>
<dbReference type="KEGG" id="sve:SVEN_3486"/>
<sequence>MGEPALPVLLVVHDEGSAAPMRILAAARGLCRVVLLCEPDRPRVAEGLRSVGRHAEIADVTGLDTEAVGRLAAGFDPAGVVTFSERRLRLTASVAEACGLPFHTGETVDVLTDKFRQRRALAEHGVQDTRCAVVPRTGGADDVDGLDAALARVGLPAVLKPRTGAGSVDTCLVRSADECRSRLAEFAQDRDDPGEFVLEEYLPGDPDQAGPGWGDYVSVESVVVDGEPRTVAVTGKLPLAPPFRETGHLLPAPLAPGAAADAVRLERRALRALGVRHGVTHTEIKLTPAGPRVIEVNGRLGGHMAELVQRSLGYDLVAAALRLALGLPVDSPETPPGHGRGTGPGGVAFHFKVVPPPGAPPPDRASLVERLMEVPGVDLVDLADLTEIPGPSGWRAGTAGAVGVVYGSAPDHAELRKVLDRLRELLDAAWRTPEPEAPRSPFAHPRTDVRWPLITPHP</sequence>
<dbReference type="InterPro" id="IPR011761">
    <property type="entry name" value="ATP-grasp"/>
</dbReference>
<dbReference type="OrthoDB" id="24041at2"/>
<proteinExistence type="predicted"/>
<reference evidence="7 8" key="1">
    <citation type="journal article" date="2011" name="BMC Genomics">
        <title>Genome-wide analysis of the role of GlnR in Streptomyces venezuelae provides new insights into global nitrogen regulation in actinomycetes.</title>
        <authorList>
            <person name="Pullan S.T."/>
            <person name="Bibb M.J."/>
            <person name="Merrick M."/>
        </authorList>
    </citation>
    <scope>NUCLEOTIDE SEQUENCE [LARGE SCALE GENOMIC DNA]</scope>
    <source>
        <strain evidence="8">ATCC 10712 / CBS 650.69 / DSM 40230 / JCM 4526 / NBRC 13096 / PD 04745</strain>
    </source>
</reference>
<evidence type="ECO:0000256" key="4">
    <source>
        <dbReference type="PROSITE-ProRule" id="PRU00409"/>
    </source>
</evidence>
<dbReference type="EMBL" id="FR845719">
    <property type="protein sequence ID" value="CCA56772.1"/>
    <property type="molecule type" value="Genomic_DNA"/>
</dbReference>
<dbReference type="Gene3D" id="3.30.470.20">
    <property type="entry name" value="ATP-grasp fold, B domain"/>
    <property type="match status" value="1"/>
</dbReference>
<dbReference type="Pfam" id="PF13535">
    <property type="entry name" value="ATP-grasp_4"/>
    <property type="match status" value="1"/>
</dbReference>
<dbReference type="GO" id="GO:0016874">
    <property type="term" value="F:ligase activity"/>
    <property type="evidence" value="ECO:0007669"/>
    <property type="project" value="UniProtKB-KW"/>
</dbReference>
<dbReference type="PANTHER" id="PTHR43585">
    <property type="entry name" value="FUMIPYRROLE BIOSYNTHESIS PROTEIN C"/>
    <property type="match status" value="1"/>
</dbReference>
<dbReference type="Proteomes" id="UP000006854">
    <property type="component" value="Chromosome"/>
</dbReference>
<dbReference type="AlphaFoldDB" id="F2RBR1"/>
<dbReference type="HOGENOM" id="CLU_029016_6_0_11"/>
<dbReference type="GO" id="GO:0046872">
    <property type="term" value="F:metal ion binding"/>
    <property type="evidence" value="ECO:0007669"/>
    <property type="project" value="InterPro"/>
</dbReference>
<evidence type="ECO:0000313" key="8">
    <source>
        <dbReference type="Proteomes" id="UP000006854"/>
    </source>
</evidence>
<protein>
    <recommendedName>
        <fullName evidence="6">ATP-grasp domain-containing protein</fullName>
    </recommendedName>
</protein>
<feature type="region of interest" description="Disordered" evidence="5">
    <location>
        <begin position="434"/>
        <end position="458"/>
    </location>
</feature>
<keyword evidence="2 4" id="KW-0547">Nucleotide-binding</keyword>
<name>F2RBR1_STRVP</name>
<evidence type="ECO:0000313" key="7">
    <source>
        <dbReference type="EMBL" id="CCA56772.1"/>
    </source>
</evidence>
<dbReference type="STRING" id="953739.SVEN_3486"/>
<accession>F2RBR1</accession>
<dbReference type="InterPro" id="IPR052032">
    <property type="entry name" value="ATP-dep_AA_Ligase"/>
</dbReference>
<evidence type="ECO:0000256" key="1">
    <source>
        <dbReference type="ARBA" id="ARBA00022598"/>
    </source>
</evidence>
<evidence type="ECO:0000256" key="3">
    <source>
        <dbReference type="ARBA" id="ARBA00022840"/>
    </source>
</evidence>
<evidence type="ECO:0000256" key="5">
    <source>
        <dbReference type="SAM" id="MobiDB-lite"/>
    </source>
</evidence>
<dbReference type="RefSeq" id="WP_015034687.1">
    <property type="nucleotide sequence ID" value="NC_018750.1"/>
</dbReference>
<dbReference type="eggNOG" id="COG0026">
    <property type="taxonomic scope" value="Bacteria"/>
</dbReference>
<dbReference type="SUPFAM" id="SSF56059">
    <property type="entry name" value="Glutathione synthetase ATP-binding domain-like"/>
    <property type="match status" value="1"/>
</dbReference>
<feature type="domain" description="ATP-grasp" evidence="6">
    <location>
        <begin position="118"/>
        <end position="325"/>
    </location>
</feature>
<dbReference type="GO" id="GO:0005524">
    <property type="term" value="F:ATP binding"/>
    <property type="evidence" value="ECO:0007669"/>
    <property type="project" value="UniProtKB-UniRule"/>
</dbReference>
<evidence type="ECO:0000259" key="6">
    <source>
        <dbReference type="PROSITE" id="PS50975"/>
    </source>
</evidence>
<dbReference type="PANTHER" id="PTHR43585:SF2">
    <property type="entry name" value="ATP-GRASP ENZYME FSQD"/>
    <property type="match status" value="1"/>
</dbReference>
<dbReference type="PATRIC" id="fig|953739.5.peg.5710"/>
<keyword evidence="8" id="KW-1185">Reference proteome</keyword>
<evidence type="ECO:0000256" key="2">
    <source>
        <dbReference type="ARBA" id="ARBA00022741"/>
    </source>
</evidence>
<keyword evidence="3 4" id="KW-0067">ATP-binding</keyword>